<comment type="caution">
    <text evidence="1">The sequence shown here is derived from an EMBL/GenBank/DDBJ whole genome shotgun (WGS) entry which is preliminary data.</text>
</comment>
<organism evidence="1 2">
    <name type="scientific">Tessaracoccus rhinocerotis</name>
    <dbReference type="NCBI Taxonomy" id="1689449"/>
    <lineage>
        <taxon>Bacteria</taxon>
        <taxon>Bacillati</taxon>
        <taxon>Actinomycetota</taxon>
        <taxon>Actinomycetes</taxon>
        <taxon>Propionibacteriales</taxon>
        <taxon>Propionibacteriaceae</taxon>
        <taxon>Tessaracoccus</taxon>
    </lineage>
</organism>
<dbReference type="EMBL" id="VKKG01000002">
    <property type="protein sequence ID" value="TRY18813.1"/>
    <property type="molecule type" value="Genomic_DNA"/>
</dbReference>
<reference evidence="1 2" key="1">
    <citation type="submission" date="2019-07" db="EMBL/GenBank/DDBJ databases">
        <authorList>
            <person name="Zhou L.-Y."/>
        </authorList>
    </citation>
    <scope>NUCLEOTIDE SEQUENCE [LARGE SCALE GENOMIC DNA]</scope>
    <source>
        <strain evidence="1 2">YIM 101269</strain>
    </source>
</reference>
<gene>
    <name evidence="1" type="ORF">FOJ82_06790</name>
</gene>
<evidence type="ECO:0000313" key="1">
    <source>
        <dbReference type="EMBL" id="TRY18813.1"/>
    </source>
</evidence>
<dbReference type="Proteomes" id="UP000317638">
    <property type="component" value="Unassembled WGS sequence"/>
</dbReference>
<dbReference type="OrthoDB" id="3689408at2"/>
<dbReference type="AlphaFoldDB" id="A0A553K284"/>
<keyword evidence="2" id="KW-1185">Reference proteome</keyword>
<dbReference type="RefSeq" id="WP_143937705.1">
    <property type="nucleotide sequence ID" value="NZ_VKKG01000002.1"/>
</dbReference>
<sequence length="157" mass="16860">MTEAFQQPMDELDEEILEQVLDLFDALDPPPADLTEEVVVAISLAALDAEIATLQDESALLLRTTGASPTDAVTFTSSAVQLMVSTSEDEGDNLRIDGWVTGGGVEVELMRGTESTPAVADAHGRLVWRRVPRGQVRFLIHPPASGARPVLTPVIEL</sequence>
<name>A0A553K284_9ACTN</name>
<evidence type="ECO:0008006" key="3">
    <source>
        <dbReference type="Google" id="ProtNLM"/>
    </source>
</evidence>
<proteinExistence type="predicted"/>
<protein>
    <recommendedName>
        <fullName evidence="3">Carboxypeptidase regulatory-like domain-containing protein</fullName>
    </recommendedName>
</protein>
<accession>A0A553K284</accession>
<evidence type="ECO:0000313" key="2">
    <source>
        <dbReference type="Proteomes" id="UP000317638"/>
    </source>
</evidence>